<dbReference type="InterPro" id="IPR026350">
    <property type="entry name" value="GxxExxY"/>
</dbReference>
<sequence length="605" mass="70910">MNKQINNFKDKIELVEEQKRLIDFALDGKNVLVDACIGSGKTTTIQILCEKLPIDKKILYLTYSKLLKFDAKAKIKIKNAFVTSYHGFAFYMLKRNGINSNQSDAIEMFLKNDIDPGFYDVLLIDEYQDIDSEISNLLEKIKAKNPNIQIIGVGDMDQKIFDKTTLDAKKFINTFLGKYEFICFNKSFRISNVLADFLGRAWKKKIQGLNPECKIEYMELDEISNFLATKQTKDILCLGSRSGHMNSILNFLEENYSEKFNKNTVYASIKDKDGWVSPKEDSAIFTTYDSAKGLERSICVVFDFYEGYWLERLNKPNVKHQIIKNIFLVAASRGKKHIIFVKDQDTRLLREEDFLEETQNSYQSKLYLISEMFDHKYKEDIMDAYECLEIKKINVEDTSIIDIKNNDGLIDLSPCIGIYQESSYFNQYSIDKALEQIIYFNKKYKKIYEEILNNDANNELQKILLYVGIETKQDRYFKQVSLPFITNEQTIQIHNRLGARLNKDEKVQELCRIEFYDKINNFSMQAIGLTDVIKNNIVYELKFVNELQYVHYLQLASYMLGLNLKKGILWNVKRNQLFEIRIKNKEDFKKKIALAITKHRFEEKE</sequence>
<dbReference type="Proteomes" id="UP000247715">
    <property type="component" value="Unassembled WGS sequence"/>
</dbReference>
<dbReference type="SUPFAM" id="SSF52540">
    <property type="entry name" value="P-loop containing nucleoside triphosphate hydrolases"/>
    <property type="match status" value="1"/>
</dbReference>
<reference evidence="1 2" key="1">
    <citation type="submission" date="2018-06" db="EMBL/GenBank/DDBJ databases">
        <title>Genomic Encyclopedia of Archaeal and Bacterial Type Strains, Phase II (KMG-II): from individual species to whole genera.</title>
        <authorList>
            <person name="Goeker M."/>
        </authorList>
    </citation>
    <scope>NUCLEOTIDE SEQUENCE [LARGE SCALE GENOMIC DNA]</scope>
    <source>
        <strain evidence="1 2">ATCC 29103</strain>
    </source>
</reference>
<dbReference type="InterPro" id="IPR000212">
    <property type="entry name" value="DNA_helicase_UvrD/REP"/>
</dbReference>
<gene>
    <name evidence="1" type="ORF">BCF88_10824</name>
</gene>
<organism evidence="1 2">
    <name type="scientific">Metamycoplasma alkalescens</name>
    <dbReference type="NCBI Taxonomy" id="45363"/>
    <lineage>
        <taxon>Bacteria</taxon>
        <taxon>Bacillati</taxon>
        <taxon>Mycoplasmatota</taxon>
        <taxon>Mycoplasmoidales</taxon>
        <taxon>Metamycoplasmataceae</taxon>
        <taxon>Metamycoplasma</taxon>
    </lineage>
</organism>
<comment type="caution">
    <text evidence="1">The sequence shown here is derived from an EMBL/GenBank/DDBJ whole genome shotgun (WGS) entry which is preliminary data.</text>
</comment>
<proteinExistence type="predicted"/>
<dbReference type="EMBL" id="QKLP01000008">
    <property type="protein sequence ID" value="PYF42618.1"/>
    <property type="molecule type" value="Genomic_DNA"/>
</dbReference>
<dbReference type="Gene3D" id="3.40.50.300">
    <property type="entry name" value="P-loop containing nucleotide triphosphate hydrolases"/>
    <property type="match status" value="2"/>
</dbReference>
<accession>A0A318U4Q6</accession>
<evidence type="ECO:0000313" key="2">
    <source>
        <dbReference type="Proteomes" id="UP000247715"/>
    </source>
</evidence>
<dbReference type="Pfam" id="PF13366">
    <property type="entry name" value="PDDEXK_3"/>
    <property type="match status" value="1"/>
</dbReference>
<dbReference type="RefSeq" id="WP_110858368.1">
    <property type="nucleotide sequence ID" value="NZ_LS991949.1"/>
</dbReference>
<dbReference type="InterPro" id="IPR011604">
    <property type="entry name" value="PDDEXK-like_dom_sf"/>
</dbReference>
<dbReference type="GO" id="GO:0000725">
    <property type="term" value="P:recombinational repair"/>
    <property type="evidence" value="ECO:0007669"/>
    <property type="project" value="TreeGrafter"/>
</dbReference>
<dbReference type="GO" id="GO:0043138">
    <property type="term" value="F:3'-5' DNA helicase activity"/>
    <property type="evidence" value="ECO:0007669"/>
    <property type="project" value="TreeGrafter"/>
</dbReference>
<evidence type="ECO:0000313" key="1">
    <source>
        <dbReference type="EMBL" id="PYF42618.1"/>
    </source>
</evidence>
<protein>
    <submittedName>
        <fullName evidence="1">PD-(D/E)XK nuclease superfamily protein</fullName>
    </submittedName>
</protein>
<dbReference type="InterPro" id="IPR027417">
    <property type="entry name" value="P-loop_NTPase"/>
</dbReference>
<dbReference type="GO" id="GO:0005524">
    <property type="term" value="F:ATP binding"/>
    <property type="evidence" value="ECO:0007669"/>
    <property type="project" value="InterPro"/>
</dbReference>
<dbReference type="GO" id="GO:0003677">
    <property type="term" value="F:DNA binding"/>
    <property type="evidence" value="ECO:0007669"/>
    <property type="project" value="InterPro"/>
</dbReference>
<dbReference type="PANTHER" id="PTHR11070:SF2">
    <property type="entry name" value="ATP-DEPENDENT DNA HELICASE SRS2"/>
    <property type="match status" value="1"/>
</dbReference>
<dbReference type="PANTHER" id="PTHR11070">
    <property type="entry name" value="UVRD / RECB / PCRA DNA HELICASE FAMILY MEMBER"/>
    <property type="match status" value="1"/>
</dbReference>
<dbReference type="Gene3D" id="3.90.320.10">
    <property type="match status" value="1"/>
</dbReference>
<dbReference type="AlphaFoldDB" id="A0A318U4Q6"/>
<dbReference type="Pfam" id="PF13245">
    <property type="entry name" value="AAA_19"/>
    <property type="match status" value="1"/>
</dbReference>
<name>A0A318U4Q6_9BACT</name>